<geneLocation type="plasmid" evidence="6">
    <name>p-HB236076</name>
</geneLocation>
<dbReference type="SUPFAM" id="SSF46785">
    <property type="entry name" value="Winged helix' DNA-binding domain"/>
    <property type="match status" value="1"/>
</dbReference>
<dbReference type="InterPro" id="IPR000847">
    <property type="entry name" value="LysR_HTH_N"/>
</dbReference>
<feature type="domain" description="HTH lysR-type" evidence="5">
    <location>
        <begin position="5"/>
        <end position="62"/>
    </location>
</feature>
<dbReference type="InterPro" id="IPR036390">
    <property type="entry name" value="WH_DNA-bd_sf"/>
</dbReference>
<dbReference type="Gene3D" id="1.10.10.10">
    <property type="entry name" value="Winged helix-like DNA-binding domain superfamily/Winged helix DNA-binding domain"/>
    <property type="match status" value="1"/>
</dbReference>
<dbReference type="PANTHER" id="PTHR30126">
    <property type="entry name" value="HTH-TYPE TRANSCRIPTIONAL REGULATOR"/>
    <property type="match status" value="1"/>
</dbReference>
<dbReference type="RefSeq" id="WP_306099597.1">
    <property type="nucleotide sequence ID" value="NZ_CP162602.1"/>
</dbReference>
<evidence type="ECO:0000256" key="3">
    <source>
        <dbReference type="ARBA" id="ARBA00023125"/>
    </source>
</evidence>
<accession>A0AB39HJ02</accession>
<dbReference type="InterPro" id="IPR005119">
    <property type="entry name" value="LysR_subst-bd"/>
</dbReference>
<keyword evidence="6" id="KW-0614">Plasmid</keyword>
<evidence type="ECO:0000313" key="6">
    <source>
        <dbReference type="EMBL" id="XDK26684.1"/>
    </source>
</evidence>
<evidence type="ECO:0000256" key="1">
    <source>
        <dbReference type="ARBA" id="ARBA00009437"/>
    </source>
</evidence>
<evidence type="ECO:0000256" key="4">
    <source>
        <dbReference type="ARBA" id="ARBA00023163"/>
    </source>
</evidence>
<dbReference type="PROSITE" id="PS50931">
    <property type="entry name" value="HTH_LYSR"/>
    <property type="match status" value="1"/>
</dbReference>
<evidence type="ECO:0000259" key="5">
    <source>
        <dbReference type="PROSITE" id="PS50931"/>
    </source>
</evidence>
<dbReference type="EMBL" id="CP162602">
    <property type="protein sequence ID" value="XDK26684.1"/>
    <property type="molecule type" value="Genomic_DNA"/>
</dbReference>
<dbReference type="PANTHER" id="PTHR30126:SF22">
    <property type="entry name" value="HTH-TYPE TRANSCRIPTIONAL REGULATOR YHAJ-RELATED"/>
    <property type="match status" value="1"/>
</dbReference>
<organism evidence="6">
    <name type="scientific">Vibrio sp. HB236076</name>
    <dbReference type="NCBI Taxonomy" id="3232307"/>
    <lineage>
        <taxon>Bacteria</taxon>
        <taxon>Pseudomonadati</taxon>
        <taxon>Pseudomonadota</taxon>
        <taxon>Gammaproteobacteria</taxon>
        <taxon>Vibrionales</taxon>
        <taxon>Vibrionaceae</taxon>
        <taxon>Vibrio</taxon>
    </lineage>
</organism>
<dbReference type="AlphaFoldDB" id="A0AB39HJ02"/>
<keyword evidence="4" id="KW-0804">Transcription</keyword>
<protein>
    <submittedName>
        <fullName evidence="6">LysR substrate-binding domain-containing protein</fullName>
    </submittedName>
</protein>
<dbReference type="Pfam" id="PF03466">
    <property type="entry name" value="LysR_substrate"/>
    <property type="match status" value="1"/>
</dbReference>
<reference evidence="6" key="1">
    <citation type="submission" date="2024-07" db="EMBL/GenBank/DDBJ databases">
        <title>Genome Analysis of a Potential Novel Vibrio Species Secreting pH- and Thermo-stable Alginate Lyase and its Application in Producing Alginate Oligosaccharides.</title>
        <authorList>
            <person name="Huang H."/>
            <person name="Bao K."/>
        </authorList>
    </citation>
    <scope>NUCLEOTIDE SEQUENCE</scope>
    <source>
        <strain evidence="6">HB236076</strain>
        <plasmid evidence="6">p-HB236076</plasmid>
    </source>
</reference>
<keyword evidence="3" id="KW-0238">DNA-binding</keyword>
<dbReference type="SUPFAM" id="SSF53850">
    <property type="entry name" value="Periplasmic binding protein-like II"/>
    <property type="match status" value="1"/>
</dbReference>
<dbReference type="GO" id="GO:0000976">
    <property type="term" value="F:transcription cis-regulatory region binding"/>
    <property type="evidence" value="ECO:0007669"/>
    <property type="project" value="TreeGrafter"/>
</dbReference>
<dbReference type="GO" id="GO:0003700">
    <property type="term" value="F:DNA-binding transcription factor activity"/>
    <property type="evidence" value="ECO:0007669"/>
    <property type="project" value="InterPro"/>
</dbReference>
<dbReference type="Pfam" id="PF00126">
    <property type="entry name" value="HTH_1"/>
    <property type="match status" value="1"/>
</dbReference>
<name>A0AB39HJ02_9VIBR</name>
<comment type="similarity">
    <text evidence="1">Belongs to the LysR transcriptional regulatory family.</text>
</comment>
<dbReference type="KEGG" id="vih:AB0763_16785"/>
<sequence length="297" mass="32975">MKLPISLDALSILDTIERRGSFAAASQELNKATSSLTYQIQKLEQDLDILIYDRSGYKATLTPAGQLLLERGRAILQASEQLVFDATALANGWELDLTLAYDGLLPVDGFFPLLRQLETVAPTRVKLQEEILSGCLEALQKERADLLVCPDFGQYPSEIKTVKIGQISTMWVASPEHAIHFRRGELNEQALERHRIIAIADTAQDQPAMSVNVLQKQPRLTVSTMTAKVQALQAGLGIGTLPVYVAKPLIDSGKLRNIEALKTAQDYDLILAWKRNTMGKSKTWCIEFLTRYGVSHL</sequence>
<gene>
    <name evidence="6" type="ORF">AB0763_16785</name>
</gene>
<keyword evidence="2" id="KW-0805">Transcription regulation</keyword>
<dbReference type="Gene3D" id="3.40.190.290">
    <property type="match status" value="1"/>
</dbReference>
<evidence type="ECO:0000256" key="2">
    <source>
        <dbReference type="ARBA" id="ARBA00023015"/>
    </source>
</evidence>
<proteinExistence type="inferred from homology"/>
<dbReference type="InterPro" id="IPR036388">
    <property type="entry name" value="WH-like_DNA-bd_sf"/>
</dbReference>